<reference evidence="2" key="1">
    <citation type="journal article" date="2019" name="Int. J. Syst. Evol. Microbiol.">
        <title>The Global Catalogue of Microorganisms (GCM) 10K type strain sequencing project: providing services to taxonomists for standard genome sequencing and annotation.</title>
        <authorList>
            <consortium name="The Broad Institute Genomics Platform"/>
            <consortium name="The Broad Institute Genome Sequencing Center for Infectious Disease"/>
            <person name="Wu L."/>
            <person name="Ma J."/>
        </authorList>
    </citation>
    <scope>NUCLEOTIDE SEQUENCE [LARGE SCALE GENOMIC DNA]</scope>
    <source>
        <strain evidence="2">WYCCWR 12678</strain>
    </source>
</reference>
<dbReference type="EMBL" id="JBHSHC010000057">
    <property type="protein sequence ID" value="MFC4767409.1"/>
    <property type="molecule type" value="Genomic_DNA"/>
</dbReference>
<evidence type="ECO:0000313" key="2">
    <source>
        <dbReference type="Proteomes" id="UP001596002"/>
    </source>
</evidence>
<organism evidence="1 2">
    <name type="scientific">Effusibacillus consociatus</name>
    <dbReference type="NCBI Taxonomy" id="1117041"/>
    <lineage>
        <taxon>Bacteria</taxon>
        <taxon>Bacillati</taxon>
        <taxon>Bacillota</taxon>
        <taxon>Bacilli</taxon>
        <taxon>Bacillales</taxon>
        <taxon>Alicyclobacillaceae</taxon>
        <taxon>Effusibacillus</taxon>
    </lineage>
</organism>
<dbReference type="RefSeq" id="WP_380025331.1">
    <property type="nucleotide sequence ID" value="NZ_JBHSHC010000057.1"/>
</dbReference>
<proteinExistence type="predicted"/>
<accession>A0ABV9Q0W5</accession>
<protein>
    <submittedName>
        <fullName evidence="1">Uncharacterized protein</fullName>
    </submittedName>
</protein>
<evidence type="ECO:0000313" key="1">
    <source>
        <dbReference type="EMBL" id="MFC4767409.1"/>
    </source>
</evidence>
<comment type="caution">
    <text evidence="1">The sequence shown here is derived from an EMBL/GenBank/DDBJ whole genome shotgun (WGS) entry which is preliminary data.</text>
</comment>
<dbReference type="Proteomes" id="UP001596002">
    <property type="component" value="Unassembled WGS sequence"/>
</dbReference>
<keyword evidence="2" id="KW-1185">Reference proteome</keyword>
<name>A0ABV9Q0W5_9BACL</name>
<gene>
    <name evidence="1" type="ORF">ACFO8Q_08535</name>
</gene>
<sequence>MGDLYFHVGGTITGHDLKRLQRVLSEIDNNEKLTIVMEASDSIQADALFGLLERQGFSHYAKGGHHDGYTVIARRQH</sequence>